<dbReference type="InterPro" id="IPR009017">
    <property type="entry name" value="GFP"/>
</dbReference>
<dbReference type="Gene3D" id="3.30.1300.40">
    <property type="match status" value="1"/>
</dbReference>
<dbReference type="Pfam" id="PF01353">
    <property type="entry name" value="GFP"/>
    <property type="match status" value="1"/>
</dbReference>
<evidence type="ECO:0000256" key="2">
    <source>
        <dbReference type="ARBA" id="ARBA00022991"/>
    </source>
</evidence>
<dbReference type="SUPFAM" id="SSF54511">
    <property type="entry name" value="GFP-like"/>
    <property type="match status" value="1"/>
</dbReference>
<dbReference type="InterPro" id="IPR000786">
    <property type="entry name" value="Green_fluorescent_prot"/>
</dbReference>
<dbReference type="GO" id="GO:0006091">
    <property type="term" value="P:generation of precursor metabolites and energy"/>
    <property type="evidence" value="ECO:0007669"/>
    <property type="project" value="InterPro"/>
</dbReference>
<comment type="similarity">
    <text evidence="1">Belongs to the GFP family.</text>
</comment>
<dbReference type="AlphaFoldDB" id="A7UAL5"/>
<dbReference type="InterPro" id="IPR011584">
    <property type="entry name" value="GFP-related"/>
</dbReference>
<dbReference type="GO" id="GO:0008218">
    <property type="term" value="P:bioluminescence"/>
    <property type="evidence" value="ECO:0007669"/>
    <property type="project" value="UniProtKB-KW"/>
</dbReference>
<name>A7UAL5_9CNID</name>
<evidence type="ECO:0000313" key="5">
    <source>
        <dbReference type="EMBL" id="ABS87210.1"/>
    </source>
</evidence>
<protein>
    <submittedName>
        <fullName evidence="5">Green fluorescent protein</fullName>
    </submittedName>
</protein>
<organism evidence="5">
    <name type="scientific">Montastraea cavernosa</name>
    <name type="common">great star coral</name>
    <dbReference type="NCBI Taxonomy" id="63558"/>
    <lineage>
        <taxon>Eukaryota</taxon>
        <taxon>Metazoa</taxon>
        <taxon>Cnidaria</taxon>
        <taxon>Anthozoa</taxon>
        <taxon>Hexacorallia</taxon>
        <taxon>Scleractinia</taxon>
        <taxon>Faviina</taxon>
        <taxon>Montastraeidae</taxon>
        <taxon>Montastraea</taxon>
    </lineage>
</organism>
<dbReference type="EMBL" id="EU035531">
    <property type="protein sequence ID" value="ABS87210.1"/>
    <property type="molecule type" value="mRNA"/>
</dbReference>
<evidence type="ECO:0000256" key="1">
    <source>
        <dbReference type="ARBA" id="ARBA00008949"/>
    </source>
</evidence>
<dbReference type="Gene3D" id="2.40.155.10">
    <property type="entry name" value="Green fluorescent protein"/>
    <property type="match status" value="1"/>
</dbReference>
<proteinExistence type="evidence at transcript level"/>
<evidence type="ECO:0000256" key="3">
    <source>
        <dbReference type="ARBA" id="ARBA00023223"/>
    </source>
</evidence>
<sequence>MSVIKPIMEIKLRMQGVVNGHKFVIKGEGEGKPFEGTQTINLTVKEGAPLPFAYDILTSAFQYGNRVFTKYPDDIPDYFKQTFPEGYSWERIMAYEDQSICTATSDIKMEGDCFIYEIQFHGVNFPPNGPVMQKKTLKWEPSTEKMYVRDGVLKGDVNMALLLEGGGHYRCDFKTTYKAKKVVRLPDYHFVDHRIEIVSHDKDYNKVKLYEHAEAHSGLPRQAK</sequence>
<evidence type="ECO:0000256" key="4">
    <source>
        <dbReference type="ARBA" id="ARBA00023262"/>
    </source>
</evidence>
<keyword evidence="3" id="KW-0455">Luminescence</keyword>
<accession>A7UAL5</accession>
<dbReference type="PRINTS" id="PR01229">
    <property type="entry name" value="GFLUORESCENT"/>
</dbReference>
<reference evidence="5" key="1">
    <citation type="journal article" date="2007" name="Mar. Biotechnol.">
        <title>Dynamic regulation of fluorescent proteins from a single species of coral.</title>
        <authorList>
            <person name="Kao H.-T."/>
            <person name="Sturgis S."/>
            <person name="DeSalle R."/>
            <person name="Tsai J."/>
            <person name="Davis D."/>
            <person name="Gruber D.F."/>
            <person name="Pieribone V.A."/>
        </authorList>
    </citation>
    <scope>NUCLEOTIDE SEQUENCE</scope>
    <source>
        <strain evidence="5">5</strain>
    </source>
</reference>
<keyword evidence="2" id="KW-0157">Chromophore</keyword>
<keyword evidence="4" id="KW-0599">Photoprotein</keyword>